<proteinExistence type="predicted"/>
<dbReference type="InterPro" id="IPR003018">
    <property type="entry name" value="GAF"/>
</dbReference>
<dbReference type="InterPro" id="IPR000160">
    <property type="entry name" value="GGDEF_dom"/>
</dbReference>
<evidence type="ECO:0000259" key="1">
    <source>
        <dbReference type="PROSITE" id="PS50887"/>
    </source>
</evidence>
<evidence type="ECO:0000313" key="4">
    <source>
        <dbReference type="Proteomes" id="UP000049828"/>
    </source>
</evidence>
<dbReference type="RefSeq" id="WP_021922528.1">
    <property type="nucleotide sequence ID" value="NZ_CATWND010000003.1"/>
</dbReference>
<dbReference type="PANTHER" id="PTHR44757:SF2">
    <property type="entry name" value="BIOFILM ARCHITECTURE MAINTENANCE PROTEIN MBAA"/>
    <property type="match status" value="1"/>
</dbReference>
<dbReference type="Gene3D" id="3.30.450.20">
    <property type="entry name" value="PAS domain"/>
    <property type="match status" value="1"/>
</dbReference>
<dbReference type="Gene3D" id="3.30.450.40">
    <property type="match status" value="1"/>
</dbReference>
<dbReference type="STRING" id="360807.ERS852392_01776"/>
<dbReference type="EMBL" id="CYYR01000011">
    <property type="protein sequence ID" value="CUN95574.1"/>
    <property type="molecule type" value="Genomic_DNA"/>
</dbReference>
<dbReference type="InterPro" id="IPR052155">
    <property type="entry name" value="Biofilm_reg_signaling"/>
</dbReference>
<dbReference type="PANTHER" id="PTHR44757">
    <property type="entry name" value="DIGUANYLATE CYCLASE DGCP"/>
    <property type="match status" value="1"/>
</dbReference>
<dbReference type="Pfam" id="PF01590">
    <property type="entry name" value="GAF"/>
    <property type="match status" value="1"/>
</dbReference>
<dbReference type="SUPFAM" id="SSF55781">
    <property type="entry name" value="GAF domain-like"/>
    <property type="match status" value="1"/>
</dbReference>
<gene>
    <name evidence="3" type="primary">gmr_2</name>
    <name evidence="3" type="ORF">ERS852392_01776</name>
    <name evidence="2" type="ORF">RIL183_31311</name>
</gene>
<dbReference type="OrthoDB" id="9805474at2"/>
<feature type="domain" description="GGDEF" evidence="1">
    <location>
        <begin position="325"/>
        <end position="449"/>
    </location>
</feature>
<dbReference type="InterPro" id="IPR029016">
    <property type="entry name" value="GAF-like_dom_sf"/>
</dbReference>
<dbReference type="InterPro" id="IPR029787">
    <property type="entry name" value="Nucleotide_cyclase"/>
</dbReference>
<keyword evidence="3" id="KW-0378">Hydrolase</keyword>
<evidence type="ECO:0000313" key="5">
    <source>
        <dbReference type="Proteomes" id="UP000095395"/>
    </source>
</evidence>
<dbReference type="EC" id="3.1.4.52" evidence="3"/>
<evidence type="ECO:0000313" key="2">
    <source>
        <dbReference type="EMBL" id="CRL42269.1"/>
    </source>
</evidence>
<dbReference type="PROSITE" id="PS50887">
    <property type="entry name" value="GGDEF"/>
    <property type="match status" value="1"/>
</dbReference>
<dbReference type="SMART" id="SM00267">
    <property type="entry name" value="GGDEF"/>
    <property type="match status" value="1"/>
</dbReference>
<organism evidence="2 4">
    <name type="scientific">Roseburia inulinivorans</name>
    <dbReference type="NCBI Taxonomy" id="360807"/>
    <lineage>
        <taxon>Bacteria</taxon>
        <taxon>Bacillati</taxon>
        <taxon>Bacillota</taxon>
        <taxon>Clostridia</taxon>
        <taxon>Lachnospirales</taxon>
        <taxon>Lachnospiraceae</taxon>
        <taxon>Roseburia</taxon>
    </lineage>
</organism>
<sequence>MKEVKDIWQFFENMNEYVYATDIETHEIVYMNRKTLQVYGLQSLEDAKGKKCYELLQKTLIPCGMCNNDRLSVGEFEEWHYYNPIIDRYLMLKDTLIEDSANGKKYRVELGVDISEKRTQDGVIQKYQNMEFMINEGLRIALQAATPEQSIEVILEYLGNSLNGERTYIFERNERGRDDNTYEWVAEGISREKENLQDIPPEICAHWYRMFQEGKFIVFKDLEEIRESDPLQYENLKRQNIHSLVVVPLYDDGKVIAFYGVDNPPPPSLEYASNMLQIMGHFLVSCIKRRNLMSLLENMSYKDQLTKLGNRFAMEKYINEIDTEKSIGVVYCDITGLKRVNDSMGHEAGDQLILRACDSLKKAFGEYGLFRIGGDELLALCAGIEHAALMERIGLLKECMKQNNVNMAVGEIWREKYQTGLDTLLQESEKRMYADKAAYYKRTGIDRRK</sequence>
<reference evidence="4" key="1">
    <citation type="submission" date="2015-05" db="EMBL/GenBank/DDBJ databases">
        <authorList>
            <consortium name="Pathogen Informatics"/>
        </authorList>
    </citation>
    <scope>NUCLEOTIDE SEQUENCE [LARGE SCALE GENOMIC DNA]</scope>
    <source>
        <strain evidence="3 5">2789STDY5608835</strain>
        <strain evidence="4">L1-83</strain>
    </source>
</reference>
<dbReference type="NCBIfam" id="TIGR00254">
    <property type="entry name" value="GGDEF"/>
    <property type="match status" value="1"/>
</dbReference>
<dbReference type="Proteomes" id="UP000095395">
    <property type="component" value="Unassembled WGS sequence"/>
</dbReference>
<dbReference type="Pfam" id="PF00990">
    <property type="entry name" value="GGDEF"/>
    <property type="match status" value="1"/>
</dbReference>
<evidence type="ECO:0000313" key="3">
    <source>
        <dbReference type="EMBL" id="CUN95574.1"/>
    </source>
</evidence>
<accession>A0A0M6WYM3</accession>
<dbReference type="Gene3D" id="3.30.70.270">
    <property type="match status" value="1"/>
</dbReference>
<name>A0A0M6WYM3_9FIRM</name>
<dbReference type="EMBL" id="CVRS01000101">
    <property type="protein sequence ID" value="CRL42269.1"/>
    <property type="molecule type" value="Genomic_DNA"/>
</dbReference>
<dbReference type="GO" id="GO:0071111">
    <property type="term" value="F:cyclic-guanylate-specific phosphodiesterase activity"/>
    <property type="evidence" value="ECO:0007669"/>
    <property type="project" value="UniProtKB-EC"/>
</dbReference>
<protein>
    <submittedName>
        <fullName evidence="3">Cyclic di-GMP phosphodiesterase Gmr</fullName>
        <ecNumber evidence="3">3.1.4.52</ecNumber>
    </submittedName>
    <submittedName>
        <fullName evidence="2">Diguanylate cyclase (GGDEF) domain</fullName>
    </submittedName>
</protein>
<dbReference type="AlphaFoldDB" id="A0A0M6WYM3"/>
<keyword evidence="4" id="KW-1185">Reference proteome</keyword>
<dbReference type="Proteomes" id="UP000049828">
    <property type="component" value="Unassembled WGS sequence"/>
</dbReference>
<dbReference type="CDD" id="cd01949">
    <property type="entry name" value="GGDEF"/>
    <property type="match status" value="1"/>
</dbReference>
<dbReference type="SUPFAM" id="SSF55073">
    <property type="entry name" value="Nucleotide cyclase"/>
    <property type="match status" value="1"/>
</dbReference>
<reference evidence="2" key="2">
    <citation type="submission" date="2015-05" db="EMBL/GenBank/DDBJ databases">
        <authorList>
            <person name="Wang D.B."/>
            <person name="Wang M."/>
        </authorList>
    </citation>
    <scope>NUCLEOTIDE SEQUENCE [LARGE SCALE GENOMIC DNA]</scope>
    <source>
        <strain evidence="2">L1-83</strain>
    </source>
</reference>
<dbReference type="InterPro" id="IPR043128">
    <property type="entry name" value="Rev_trsase/Diguanyl_cyclase"/>
</dbReference>